<organism evidence="4 5">
    <name type="scientific">Momordica charantia</name>
    <name type="common">Bitter gourd</name>
    <name type="synonym">Balsam pear</name>
    <dbReference type="NCBI Taxonomy" id="3673"/>
    <lineage>
        <taxon>Eukaryota</taxon>
        <taxon>Viridiplantae</taxon>
        <taxon>Streptophyta</taxon>
        <taxon>Embryophyta</taxon>
        <taxon>Tracheophyta</taxon>
        <taxon>Spermatophyta</taxon>
        <taxon>Magnoliopsida</taxon>
        <taxon>eudicotyledons</taxon>
        <taxon>Gunneridae</taxon>
        <taxon>Pentapetalae</taxon>
        <taxon>rosids</taxon>
        <taxon>fabids</taxon>
        <taxon>Cucurbitales</taxon>
        <taxon>Cucurbitaceae</taxon>
        <taxon>Momordiceae</taxon>
        <taxon>Momordica</taxon>
    </lineage>
</organism>
<dbReference type="OrthoDB" id="10070154at2759"/>
<dbReference type="RefSeq" id="XP_022154829.1">
    <property type="nucleotide sequence ID" value="XM_022299137.1"/>
</dbReference>
<evidence type="ECO:0000256" key="2">
    <source>
        <dbReference type="SAM" id="MobiDB-lite"/>
    </source>
</evidence>
<dbReference type="AlphaFoldDB" id="A0A6J1DNB9"/>
<dbReference type="PANTHER" id="PTHR48453">
    <property type="entry name" value="CCHC-TYPE DOMAIN-CONTAINING PROTEIN"/>
    <property type="match status" value="1"/>
</dbReference>
<keyword evidence="1" id="KW-0479">Metal-binding</keyword>
<feature type="region of interest" description="Disordered" evidence="2">
    <location>
        <begin position="1"/>
        <end position="32"/>
    </location>
</feature>
<evidence type="ECO:0000259" key="3">
    <source>
        <dbReference type="PROSITE" id="PS50158"/>
    </source>
</evidence>
<dbReference type="PANTHER" id="PTHR48453:SF1">
    <property type="entry name" value="CCHC-TYPE DOMAIN-CONTAINING PROTEIN"/>
    <property type="match status" value="1"/>
</dbReference>
<feature type="region of interest" description="Disordered" evidence="2">
    <location>
        <begin position="57"/>
        <end position="100"/>
    </location>
</feature>
<dbReference type="CDD" id="cd23022">
    <property type="entry name" value="zf-HIT_DDX59"/>
    <property type="match status" value="1"/>
</dbReference>
<dbReference type="Gene3D" id="3.30.60.220">
    <property type="match status" value="1"/>
</dbReference>
<dbReference type="Proteomes" id="UP000504603">
    <property type="component" value="Unplaced"/>
</dbReference>
<dbReference type="PROSITE" id="PS50158">
    <property type="entry name" value="ZF_CCHC"/>
    <property type="match status" value="1"/>
</dbReference>
<dbReference type="GO" id="GO:0003676">
    <property type="term" value="F:nucleic acid binding"/>
    <property type="evidence" value="ECO:0007669"/>
    <property type="project" value="InterPro"/>
</dbReference>
<dbReference type="SUPFAM" id="SSF57756">
    <property type="entry name" value="Retrovirus zinc finger-like domains"/>
    <property type="match status" value="1"/>
</dbReference>
<feature type="compositionally biased region" description="Basic and acidic residues" evidence="2">
    <location>
        <begin position="10"/>
        <end position="21"/>
    </location>
</feature>
<feature type="compositionally biased region" description="Polar residues" evidence="2">
    <location>
        <begin position="145"/>
        <end position="160"/>
    </location>
</feature>
<dbReference type="InterPro" id="IPR036875">
    <property type="entry name" value="Znf_CCHC_sf"/>
</dbReference>
<sequence>MLLQAQPKGLKSEQRENERRKMGSRTNFYKNPSISYKKDLNLSSALQNLRAYNIATGNAPLTEEQPPPVVKKNENRKRHREPELSSNPKYDVGYSDGPMSHQDYIERRRKEANKSQPYEILMEDVLGTSSSGLNLVGYESDESTSSESAVKQDHQNSSPLNEFEEIKSKNEQCFAIAGEPVCVVCGRYGEYICNETNDDICSMECKLKLLEILKRREESSNSEVKDVALPETKHILPSPEFEEDTWDYKNHRWSKKKSNLCTYECWKCQKPGHLAEDCLVKTSNQVMQQKTYNIIPGDLLGLYKRCYQIGKNLSTELCNECSCSFSLATCLDCSSVYCDSAGHLNEHIHAHPTHGLYYSHKLKRLVKCCKSTCKVTDIKDLLVCHYCFNKAFDKFYDMYTATWKGVGLSIISGSICCEDHFTWHRMNCFNADVEDNAYIINRNAQKDKSISISDFIF</sequence>
<evidence type="ECO:0000313" key="5">
    <source>
        <dbReference type="RefSeq" id="XP_022154829.1"/>
    </source>
</evidence>
<keyword evidence="1" id="KW-0862">Zinc</keyword>
<dbReference type="GO" id="GO:0008270">
    <property type="term" value="F:zinc ion binding"/>
    <property type="evidence" value="ECO:0007669"/>
    <property type="project" value="UniProtKB-KW"/>
</dbReference>
<evidence type="ECO:0000256" key="1">
    <source>
        <dbReference type="PROSITE-ProRule" id="PRU00047"/>
    </source>
</evidence>
<evidence type="ECO:0000313" key="4">
    <source>
        <dbReference type="Proteomes" id="UP000504603"/>
    </source>
</evidence>
<name>A0A6J1DNB9_MOMCH</name>
<proteinExistence type="predicted"/>
<reference evidence="5" key="1">
    <citation type="submission" date="2025-08" db="UniProtKB">
        <authorList>
            <consortium name="RefSeq"/>
        </authorList>
    </citation>
    <scope>IDENTIFICATION</scope>
    <source>
        <strain evidence="5">OHB3-1</strain>
    </source>
</reference>
<keyword evidence="1" id="KW-0863">Zinc-finger</keyword>
<dbReference type="KEGG" id="mcha:111021991"/>
<keyword evidence="4" id="KW-1185">Reference proteome</keyword>
<protein>
    <submittedName>
        <fullName evidence="5">Uncharacterized protein LOC111021991</fullName>
    </submittedName>
</protein>
<dbReference type="Pfam" id="PF04438">
    <property type="entry name" value="zf-HIT"/>
    <property type="match status" value="1"/>
</dbReference>
<feature type="domain" description="CCHC-type" evidence="3">
    <location>
        <begin position="265"/>
        <end position="278"/>
    </location>
</feature>
<dbReference type="SMART" id="SM00343">
    <property type="entry name" value="ZnF_C2HC"/>
    <property type="match status" value="1"/>
</dbReference>
<dbReference type="InterPro" id="IPR007529">
    <property type="entry name" value="Znf_HIT"/>
</dbReference>
<accession>A0A6J1DNB9</accession>
<dbReference type="GeneID" id="111021991"/>
<gene>
    <name evidence="5" type="primary">LOC111021991</name>
</gene>
<dbReference type="InterPro" id="IPR001878">
    <property type="entry name" value="Znf_CCHC"/>
</dbReference>
<feature type="region of interest" description="Disordered" evidence="2">
    <location>
        <begin position="138"/>
        <end position="160"/>
    </location>
</feature>